<dbReference type="AlphaFoldDB" id="A0AAV6TZZ5"/>
<dbReference type="EMBL" id="JAFNEN010000821">
    <property type="protein sequence ID" value="KAG8177092.1"/>
    <property type="molecule type" value="Genomic_DNA"/>
</dbReference>
<proteinExistence type="predicted"/>
<comment type="caution">
    <text evidence="1">The sequence shown here is derived from an EMBL/GenBank/DDBJ whole genome shotgun (WGS) entry which is preliminary data.</text>
</comment>
<accession>A0AAV6TZZ5</accession>
<gene>
    <name evidence="1" type="ORF">JTE90_015237</name>
</gene>
<evidence type="ECO:0000313" key="2">
    <source>
        <dbReference type="Proteomes" id="UP000827092"/>
    </source>
</evidence>
<sequence>MLTGSRQHILKIHCWRTNDNGSFSSIAYCTRPSPPSWVEKGKYLVEAFDDKTEISSGLKGVVGVKSSEVSFIKECYWC</sequence>
<organism evidence="1 2">
    <name type="scientific">Oedothorax gibbosus</name>
    <dbReference type="NCBI Taxonomy" id="931172"/>
    <lineage>
        <taxon>Eukaryota</taxon>
        <taxon>Metazoa</taxon>
        <taxon>Ecdysozoa</taxon>
        <taxon>Arthropoda</taxon>
        <taxon>Chelicerata</taxon>
        <taxon>Arachnida</taxon>
        <taxon>Araneae</taxon>
        <taxon>Araneomorphae</taxon>
        <taxon>Entelegynae</taxon>
        <taxon>Araneoidea</taxon>
        <taxon>Linyphiidae</taxon>
        <taxon>Erigoninae</taxon>
        <taxon>Oedothorax</taxon>
    </lineage>
</organism>
<reference evidence="1 2" key="1">
    <citation type="journal article" date="2022" name="Nat. Ecol. Evol.">
        <title>A masculinizing supergene underlies an exaggerated male reproductive morph in a spider.</title>
        <authorList>
            <person name="Hendrickx F."/>
            <person name="De Corte Z."/>
            <person name="Sonet G."/>
            <person name="Van Belleghem S.M."/>
            <person name="Kostlbacher S."/>
            <person name="Vangestel C."/>
        </authorList>
    </citation>
    <scope>NUCLEOTIDE SEQUENCE [LARGE SCALE GENOMIC DNA]</scope>
    <source>
        <strain evidence="1">W744_W776</strain>
    </source>
</reference>
<dbReference type="Proteomes" id="UP000827092">
    <property type="component" value="Unassembled WGS sequence"/>
</dbReference>
<protein>
    <submittedName>
        <fullName evidence="1">Uncharacterized protein</fullName>
    </submittedName>
</protein>
<evidence type="ECO:0000313" key="1">
    <source>
        <dbReference type="EMBL" id="KAG8177092.1"/>
    </source>
</evidence>
<name>A0AAV6TZZ5_9ARAC</name>
<keyword evidence="2" id="KW-1185">Reference proteome</keyword>